<dbReference type="PANTHER" id="PTHR31672:SF13">
    <property type="entry name" value="F-BOX PROTEIN CPR30-LIKE"/>
    <property type="match status" value="1"/>
</dbReference>
<dbReference type="Pfam" id="PF07734">
    <property type="entry name" value="FBA_1"/>
    <property type="match status" value="1"/>
</dbReference>
<name>G7LBR0_MEDTR</name>
<reference evidence="6" key="4">
    <citation type="journal article" date="2018" name="Nat. Plants">
        <title>Whole-genome landscape of Medicago truncatula symbiotic genes.</title>
        <authorList>
            <person name="Pecrix Y."/>
            <person name="Staton S.E."/>
            <person name="Sallet E."/>
            <person name="Lelandais-Briere C."/>
            <person name="Moreau S."/>
            <person name="Carrere S."/>
            <person name="Blein T."/>
            <person name="Jardinaud M.F."/>
            <person name="Latrasse D."/>
            <person name="Zouine M."/>
            <person name="Zahm M."/>
            <person name="Kreplak J."/>
            <person name="Mayjonade B."/>
            <person name="Satge C."/>
            <person name="Perez M."/>
            <person name="Cauet S."/>
            <person name="Marande W."/>
            <person name="Chantry-Darmon C."/>
            <person name="Lopez-Roques C."/>
            <person name="Bouchez O."/>
            <person name="Berard A."/>
            <person name="Debelle F."/>
            <person name="Munos S."/>
            <person name="Bendahmane A."/>
            <person name="Berges H."/>
            <person name="Niebel A."/>
            <person name="Buitink J."/>
            <person name="Frugier F."/>
            <person name="Benhamed M."/>
            <person name="Crespi M."/>
            <person name="Gouzy J."/>
            <person name="Gamas P."/>
        </authorList>
    </citation>
    <scope>NUCLEOTIDE SEQUENCE [LARGE SCALE GENOMIC DNA]</scope>
    <source>
        <strain evidence="6">cv. Jemalong A17</strain>
    </source>
</reference>
<dbReference type="SUPFAM" id="SSF81383">
    <property type="entry name" value="F-box domain"/>
    <property type="match status" value="1"/>
</dbReference>
<reference evidence="2 5" key="1">
    <citation type="journal article" date="2011" name="Nature">
        <title>The Medicago genome provides insight into the evolution of rhizobial symbioses.</title>
        <authorList>
            <person name="Young N.D."/>
            <person name="Debelle F."/>
            <person name="Oldroyd G.E."/>
            <person name="Geurts R."/>
            <person name="Cannon S.B."/>
            <person name="Udvardi M.K."/>
            <person name="Benedito V.A."/>
            <person name="Mayer K.F."/>
            <person name="Gouzy J."/>
            <person name="Schoof H."/>
            <person name="Van de Peer Y."/>
            <person name="Proost S."/>
            <person name="Cook D.R."/>
            <person name="Meyers B.C."/>
            <person name="Spannagl M."/>
            <person name="Cheung F."/>
            <person name="De Mita S."/>
            <person name="Krishnakumar V."/>
            <person name="Gundlach H."/>
            <person name="Zhou S."/>
            <person name="Mudge J."/>
            <person name="Bharti A.K."/>
            <person name="Murray J.D."/>
            <person name="Naoumkina M.A."/>
            <person name="Rosen B."/>
            <person name="Silverstein K.A."/>
            <person name="Tang H."/>
            <person name="Rombauts S."/>
            <person name="Zhao P.X."/>
            <person name="Zhou P."/>
            <person name="Barbe V."/>
            <person name="Bardou P."/>
            <person name="Bechner M."/>
            <person name="Bellec A."/>
            <person name="Berger A."/>
            <person name="Berges H."/>
            <person name="Bidwell S."/>
            <person name="Bisseling T."/>
            <person name="Choisne N."/>
            <person name="Couloux A."/>
            <person name="Denny R."/>
            <person name="Deshpande S."/>
            <person name="Dai X."/>
            <person name="Doyle J.J."/>
            <person name="Dudez A.M."/>
            <person name="Farmer A.D."/>
            <person name="Fouteau S."/>
            <person name="Franken C."/>
            <person name="Gibelin C."/>
            <person name="Gish J."/>
            <person name="Goldstein S."/>
            <person name="Gonzalez A.J."/>
            <person name="Green P.J."/>
            <person name="Hallab A."/>
            <person name="Hartog M."/>
            <person name="Hua A."/>
            <person name="Humphray S.J."/>
            <person name="Jeong D.H."/>
            <person name="Jing Y."/>
            <person name="Jocker A."/>
            <person name="Kenton S.M."/>
            <person name="Kim D.J."/>
            <person name="Klee K."/>
            <person name="Lai H."/>
            <person name="Lang C."/>
            <person name="Lin S."/>
            <person name="Macmil S.L."/>
            <person name="Magdelenat G."/>
            <person name="Matthews L."/>
            <person name="McCorrison J."/>
            <person name="Monaghan E.L."/>
            <person name="Mun J.H."/>
            <person name="Najar F.Z."/>
            <person name="Nicholson C."/>
            <person name="Noirot C."/>
            <person name="O'Bleness M."/>
            <person name="Paule C.R."/>
            <person name="Poulain J."/>
            <person name="Prion F."/>
            <person name="Qin B."/>
            <person name="Qu C."/>
            <person name="Retzel E.F."/>
            <person name="Riddle C."/>
            <person name="Sallet E."/>
            <person name="Samain S."/>
            <person name="Samson N."/>
            <person name="Sanders I."/>
            <person name="Saurat O."/>
            <person name="Scarpelli C."/>
            <person name="Schiex T."/>
            <person name="Segurens B."/>
            <person name="Severin A.J."/>
            <person name="Sherrier D.J."/>
            <person name="Shi R."/>
            <person name="Sims S."/>
            <person name="Singer S.R."/>
            <person name="Sinharoy S."/>
            <person name="Sterck L."/>
            <person name="Viollet A."/>
            <person name="Wang B.B."/>
            <person name="Wang K."/>
            <person name="Wang M."/>
            <person name="Wang X."/>
            <person name="Warfsmann J."/>
            <person name="Weissenbach J."/>
            <person name="White D.D."/>
            <person name="White J.D."/>
            <person name="Wiley G.B."/>
            <person name="Wincker P."/>
            <person name="Xing Y."/>
            <person name="Yang L."/>
            <person name="Yao Z."/>
            <person name="Ying F."/>
            <person name="Zhai J."/>
            <person name="Zhou L."/>
            <person name="Zuber A."/>
            <person name="Denarie J."/>
            <person name="Dixon R.A."/>
            <person name="May G.D."/>
            <person name="Schwartz D.C."/>
            <person name="Rogers J."/>
            <person name="Quetier F."/>
            <person name="Town C.D."/>
            <person name="Roe B.A."/>
        </authorList>
    </citation>
    <scope>NUCLEOTIDE SEQUENCE [LARGE SCALE GENOMIC DNA]</scope>
    <source>
        <strain evidence="2">A17</strain>
        <strain evidence="4 5">cv. Jemalong A17</strain>
    </source>
</reference>
<dbReference type="PANTHER" id="PTHR31672">
    <property type="entry name" value="BNACNNG10540D PROTEIN"/>
    <property type="match status" value="1"/>
</dbReference>
<dbReference type="AlphaFoldDB" id="G7LBR0"/>
<dbReference type="OrthoDB" id="1435799at2759"/>
<accession>A0A0C3XYF6</accession>
<protein>
    <submittedName>
        <fullName evidence="2">F-box-like protein</fullName>
    </submittedName>
    <submittedName>
        <fullName evidence="3">Putative F-box domain-containing protein</fullName>
    </submittedName>
</protein>
<dbReference type="PROSITE" id="PS50181">
    <property type="entry name" value="FBOX"/>
    <property type="match status" value="1"/>
</dbReference>
<dbReference type="Proteomes" id="UP000265566">
    <property type="component" value="Chromosome 8"/>
</dbReference>
<dbReference type="SMART" id="SM00256">
    <property type="entry name" value="FBOX"/>
    <property type="match status" value="1"/>
</dbReference>
<proteinExistence type="predicted"/>
<gene>
    <name evidence="4" type="primary">11444030</name>
    <name evidence="2" type="ordered locus">MTR_8g030660</name>
    <name evidence="3" type="ORF">MtrunA17_Chr8g0348811</name>
</gene>
<reference evidence="4" key="3">
    <citation type="submission" date="2015-04" db="UniProtKB">
        <authorList>
            <consortium name="EnsemblPlants"/>
        </authorList>
    </citation>
    <scope>IDENTIFICATION</scope>
    <source>
        <strain evidence="4">cv. Jemalong A17</strain>
    </source>
</reference>
<dbReference type="EMBL" id="PSQE01000008">
    <property type="protein sequence ID" value="RHN39887.1"/>
    <property type="molecule type" value="Genomic_DNA"/>
</dbReference>
<sequence length="268" mass="30990">MRYSKLMSIKKKKKDKKNKKLTLSMFLPEELIAQILSLLDVKTILRLICLSKSWNTLISDPTFVQKQLKRPPRLILKPPCWVYPMRTIQSLPITRLLKNPSITVSGDFCYDGGGLNDNCKVVISCNGLLCFIFCSDNKEYHNYWFRIWNPATGTRSKALGTNHDYNLQLRSLRFNFGSEAFGSCYYDYRRRYLLGCLKFTFGCGILSGTYKTVEFRAKGDEENKYGPWRSQVRILSLSDDCWRNIDSFPVIPLISPFNNGVYLSGTIY</sequence>
<evidence type="ECO:0000313" key="6">
    <source>
        <dbReference type="Proteomes" id="UP000265566"/>
    </source>
</evidence>
<evidence type="ECO:0000259" key="1">
    <source>
        <dbReference type="PROSITE" id="PS50181"/>
    </source>
</evidence>
<evidence type="ECO:0000313" key="2">
    <source>
        <dbReference type="EMBL" id="AET02048.2"/>
    </source>
</evidence>
<dbReference type="Gramene" id="rna45969">
    <property type="protein sequence ID" value="RHN39887.1"/>
    <property type="gene ID" value="gene45969"/>
</dbReference>
<feature type="domain" description="F-box" evidence="1">
    <location>
        <begin position="21"/>
        <end position="67"/>
    </location>
</feature>
<dbReference type="Pfam" id="PF00646">
    <property type="entry name" value="F-box"/>
    <property type="match status" value="1"/>
</dbReference>
<organism evidence="2 5">
    <name type="scientific">Medicago truncatula</name>
    <name type="common">Barrel medic</name>
    <name type="synonym">Medicago tribuloides</name>
    <dbReference type="NCBI Taxonomy" id="3880"/>
    <lineage>
        <taxon>Eukaryota</taxon>
        <taxon>Viridiplantae</taxon>
        <taxon>Streptophyta</taxon>
        <taxon>Embryophyta</taxon>
        <taxon>Tracheophyta</taxon>
        <taxon>Spermatophyta</taxon>
        <taxon>Magnoliopsida</taxon>
        <taxon>eudicotyledons</taxon>
        <taxon>Gunneridae</taxon>
        <taxon>Pentapetalae</taxon>
        <taxon>rosids</taxon>
        <taxon>fabids</taxon>
        <taxon>Fabales</taxon>
        <taxon>Fabaceae</taxon>
        <taxon>Papilionoideae</taxon>
        <taxon>50 kb inversion clade</taxon>
        <taxon>NPAAA clade</taxon>
        <taxon>Hologalegina</taxon>
        <taxon>IRL clade</taxon>
        <taxon>Trifolieae</taxon>
        <taxon>Medicago</taxon>
    </lineage>
</organism>
<dbReference type="KEGG" id="mtr:11444030"/>
<accession>G7LBR0</accession>
<dbReference type="EnsemblPlants" id="AET02048">
    <property type="protein sequence ID" value="AET02048"/>
    <property type="gene ID" value="MTR_8g030660"/>
</dbReference>
<dbReference type="InterPro" id="IPR001810">
    <property type="entry name" value="F-box_dom"/>
</dbReference>
<dbReference type="InterPro" id="IPR006527">
    <property type="entry name" value="F-box-assoc_dom_typ1"/>
</dbReference>
<evidence type="ECO:0000313" key="5">
    <source>
        <dbReference type="Proteomes" id="UP000002051"/>
    </source>
</evidence>
<dbReference type="InterPro" id="IPR036047">
    <property type="entry name" value="F-box-like_dom_sf"/>
</dbReference>
<reference evidence="2 5" key="2">
    <citation type="journal article" date="2014" name="BMC Genomics">
        <title>An improved genome release (version Mt4.0) for the model legume Medicago truncatula.</title>
        <authorList>
            <person name="Tang H."/>
            <person name="Krishnakumar V."/>
            <person name="Bidwell S."/>
            <person name="Rosen B."/>
            <person name="Chan A."/>
            <person name="Zhou S."/>
            <person name="Gentzbittel L."/>
            <person name="Childs K.L."/>
            <person name="Yandell M."/>
            <person name="Gundlach H."/>
            <person name="Mayer K.F."/>
            <person name="Schwartz D.C."/>
            <person name="Town C.D."/>
        </authorList>
    </citation>
    <scope>GENOME REANNOTATION</scope>
    <source>
        <strain evidence="4 5">cv. Jemalong A17</strain>
    </source>
</reference>
<reference evidence="3" key="5">
    <citation type="journal article" date="2018" name="Nat. Plants">
        <title>Whole-genome landscape of Medicago truncatula symbiotic genes.</title>
        <authorList>
            <person name="Pecrix Y."/>
            <person name="Gamas P."/>
            <person name="Carrere S."/>
        </authorList>
    </citation>
    <scope>NUCLEOTIDE SEQUENCE</scope>
    <source>
        <tissue evidence="3">Leaves</tissue>
    </source>
</reference>
<evidence type="ECO:0000313" key="4">
    <source>
        <dbReference type="EnsemblPlants" id="AET02048"/>
    </source>
</evidence>
<dbReference type="EMBL" id="CM001224">
    <property type="protein sequence ID" value="AET02048.2"/>
    <property type="molecule type" value="Genomic_DNA"/>
</dbReference>
<dbReference type="Proteomes" id="UP000002051">
    <property type="component" value="Chromosome 8"/>
</dbReference>
<evidence type="ECO:0000313" key="3">
    <source>
        <dbReference type="EMBL" id="RHN39887.1"/>
    </source>
</evidence>
<dbReference type="PaxDb" id="3880-AET02048"/>
<dbReference type="HOGENOM" id="CLU_027176_1_3_1"/>
<keyword evidence="5" id="KW-1185">Reference proteome</keyword>
<dbReference type="InterPro" id="IPR050796">
    <property type="entry name" value="SCF_F-box_component"/>
</dbReference>
<dbReference type="Gene3D" id="1.20.1280.50">
    <property type="match status" value="1"/>
</dbReference>